<evidence type="ECO:0000313" key="3">
    <source>
        <dbReference type="Proteomes" id="UP001251524"/>
    </source>
</evidence>
<gene>
    <name evidence="2" type="ORF">J2X06_002115</name>
</gene>
<dbReference type="Proteomes" id="UP001251524">
    <property type="component" value="Unassembled WGS sequence"/>
</dbReference>
<feature type="chain" id="PRO_5046432245" description="Secreted protein" evidence="1">
    <location>
        <begin position="21"/>
        <end position="130"/>
    </location>
</feature>
<dbReference type="RefSeq" id="WP_310062012.1">
    <property type="nucleotide sequence ID" value="NZ_JAVDVY010000002.1"/>
</dbReference>
<feature type="signal peptide" evidence="1">
    <location>
        <begin position="1"/>
        <end position="20"/>
    </location>
</feature>
<proteinExistence type="predicted"/>
<dbReference type="PROSITE" id="PS51257">
    <property type="entry name" value="PROKAR_LIPOPROTEIN"/>
    <property type="match status" value="1"/>
</dbReference>
<evidence type="ECO:0008006" key="4">
    <source>
        <dbReference type="Google" id="ProtNLM"/>
    </source>
</evidence>
<organism evidence="2 3">
    <name type="scientific">Lysobacter niastensis</name>
    <dbReference type="NCBI Taxonomy" id="380629"/>
    <lineage>
        <taxon>Bacteria</taxon>
        <taxon>Pseudomonadati</taxon>
        <taxon>Pseudomonadota</taxon>
        <taxon>Gammaproteobacteria</taxon>
        <taxon>Lysobacterales</taxon>
        <taxon>Lysobacteraceae</taxon>
        <taxon>Lysobacter</taxon>
    </lineage>
</organism>
<reference evidence="2 3" key="1">
    <citation type="submission" date="2023-07" db="EMBL/GenBank/DDBJ databases">
        <title>Sorghum-associated microbial communities from plants grown in Nebraska, USA.</title>
        <authorList>
            <person name="Schachtman D."/>
        </authorList>
    </citation>
    <scope>NUCLEOTIDE SEQUENCE [LARGE SCALE GENOMIC DNA]</scope>
    <source>
        <strain evidence="2 3">BE198</strain>
    </source>
</reference>
<name>A0ABU1WB95_9GAMM</name>
<keyword evidence="1" id="KW-0732">Signal</keyword>
<keyword evidence="3" id="KW-1185">Reference proteome</keyword>
<evidence type="ECO:0000313" key="2">
    <source>
        <dbReference type="EMBL" id="MDR7134906.1"/>
    </source>
</evidence>
<evidence type="ECO:0000256" key="1">
    <source>
        <dbReference type="SAM" id="SignalP"/>
    </source>
</evidence>
<comment type="caution">
    <text evidence="2">The sequence shown here is derived from an EMBL/GenBank/DDBJ whole genome shotgun (WGS) entry which is preliminary data.</text>
</comment>
<protein>
    <recommendedName>
        <fullName evidence="4">Secreted protein</fullName>
    </recommendedName>
</protein>
<accession>A0ABU1WB95</accession>
<dbReference type="EMBL" id="JAVDVY010000002">
    <property type="protein sequence ID" value="MDR7134906.1"/>
    <property type="molecule type" value="Genomic_DNA"/>
</dbReference>
<sequence>MRRLRLVLITLSLLALAACAAAPAGGSGQSAQSQTSPPASVSAVPAKVKIDSTCRSDADCAIKNVGNCCGEFPACVNVNSPTDPAGVQAECARTGRMSVCGFRQIQGCQCVQGQCQDRGGNEGAIPVEVR</sequence>